<name>A0ABZ2L9G7_9BACT</name>
<feature type="region of interest" description="Disordered" evidence="1">
    <location>
        <begin position="360"/>
        <end position="381"/>
    </location>
</feature>
<protein>
    <submittedName>
        <fullName evidence="3">DUF4157 domain-containing protein</fullName>
    </submittedName>
</protein>
<dbReference type="EMBL" id="CP089983">
    <property type="protein sequence ID" value="WXB06451.1"/>
    <property type="molecule type" value="Genomic_DNA"/>
</dbReference>
<keyword evidence="4" id="KW-1185">Reference proteome</keyword>
<evidence type="ECO:0000313" key="3">
    <source>
        <dbReference type="EMBL" id="WXB06451.1"/>
    </source>
</evidence>
<feature type="compositionally biased region" description="Pro residues" evidence="1">
    <location>
        <begin position="367"/>
        <end position="376"/>
    </location>
</feature>
<sequence length="540" mass="57328">MDAVQRQCAACEEELDAALQRKPADAATAMTGGQAPGSVEHALRSPGRPLAAPAREFMELRFGRDFSNVRIHDDASAHASATALGARAYTVGKEVVFGANQYQPASADGRKLLAHELTHVVQQSGGSAVIERAPKHVARDVGGAERESGQNSERAQVQALQPQEIAGRWVTEKEKLVHVAADASNRLSAKQMYIIWLLHSKEEWSAAGEEVRRIESALRKADEVAFANKKMLFEQGARRDILGPEYEKARNRLATVDAQLSDLESVMAWLEARAVLDQHVTLAQVEAEASEHAKASAMYRRFAGPFVFGVQAAGAGMRAGTFEPAGPRTLWTETRIREARSSAMNPEVPATRTDVPVVEGSGAQELPPVPRVPAPRPAAGRPADVVVPDTVAPAADEGVVAPIFGPGGALKGTGAAYGEQLATRLAAAGRRAARVVRPLVDDLNAQSSMPARAKAEAAHAACRAQMPTWGPGPLVEMPNGDFVITSRQAMLDAPVIIVESNGNVSTGRANMANVENNGLITGVRVWNVRVDAPSSGGGPR</sequence>
<proteinExistence type="predicted"/>
<feature type="domain" description="eCIS core" evidence="2">
    <location>
        <begin position="49"/>
        <end position="126"/>
    </location>
</feature>
<reference evidence="3" key="1">
    <citation type="submission" date="2021-12" db="EMBL/GenBank/DDBJ databases">
        <title>Discovery of the Pendulisporaceae a myxobacterial family with distinct sporulation behavior and unique specialized metabolism.</title>
        <authorList>
            <person name="Garcia R."/>
            <person name="Popoff A."/>
            <person name="Bader C.D."/>
            <person name="Loehr J."/>
            <person name="Walesch S."/>
            <person name="Walt C."/>
            <person name="Boldt J."/>
            <person name="Bunk B."/>
            <person name="Haeckl F.J.F.P.J."/>
            <person name="Gunesch A.P."/>
            <person name="Birkelbach J."/>
            <person name="Nuebel U."/>
            <person name="Pietschmann T."/>
            <person name="Bach T."/>
            <person name="Mueller R."/>
        </authorList>
    </citation>
    <scope>NUCLEOTIDE SEQUENCE</scope>
    <source>
        <strain evidence="3">MSr11367</strain>
    </source>
</reference>
<dbReference type="Pfam" id="PF13699">
    <property type="entry name" value="eCIS_core"/>
    <property type="match status" value="1"/>
</dbReference>
<evidence type="ECO:0000259" key="2">
    <source>
        <dbReference type="Pfam" id="PF13699"/>
    </source>
</evidence>
<dbReference type="InterPro" id="IPR025295">
    <property type="entry name" value="eCIS_core_dom"/>
</dbReference>
<evidence type="ECO:0000256" key="1">
    <source>
        <dbReference type="SAM" id="MobiDB-lite"/>
    </source>
</evidence>
<dbReference type="RefSeq" id="WP_394836098.1">
    <property type="nucleotide sequence ID" value="NZ_CP089929.1"/>
</dbReference>
<accession>A0ABZ2L9G7</accession>
<gene>
    <name evidence="3" type="ORF">LVJ94_04235</name>
</gene>
<organism evidence="3 4">
    <name type="scientific">Pendulispora rubella</name>
    <dbReference type="NCBI Taxonomy" id="2741070"/>
    <lineage>
        <taxon>Bacteria</taxon>
        <taxon>Pseudomonadati</taxon>
        <taxon>Myxococcota</taxon>
        <taxon>Myxococcia</taxon>
        <taxon>Myxococcales</taxon>
        <taxon>Sorangiineae</taxon>
        <taxon>Pendulisporaceae</taxon>
        <taxon>Pendulispora</taxon>
    </lineage>
</organism>
<dbReference type="Proteomes" id="UP001374803">
    <property type="component" value="Chromosome"/>
</dbReference>
<evidence type="ECO:0000313" key="4">
    <source>
        <dbReference type="Proteomes" id="UP001374803"/>
    </source>
</evidence>